<dbReference type="Proteomes" id="UP000586827">
    <property type="component" value="Unassembled WGS sequence"/>
</dbReference>
<accession>A0A849CHM3</accession>
<dbReference type="SUPFAM" id="SSF53300">
    <property type="entry name" value="vWA-like"/>
    <property type="match status" value="1"/>
</dbReference>
<dbReference type="InterPro" id="IPR002035">
    <property type="entry name" value="VWF_A"/>
</dbReference>
<feature type="domain" description="VWFA" evidence="1">
    <location>
        <begin position="46"/>
        <end position="215"/>
    </location>
</feature>
<evidence type="ECO:0000259" key="1">
    <source>
        <dbReference type="SMART" id="SM00327"/>
    </source>
</evidence>
<sequence length="427" mass="45640">MSSQATEGISIAVDQNEYLAEGADTVHAVITVTTTGDLVAATPPAPRVEILILDRSTSMTGERFQEARKAAMAALDELPDGVEFAIVGGTLEGFPVYPDGYRTTPANRSTRAAARDALKRLKADGGTAIGTWLAAANRLAQAHPKSIVHAILLTDGKNQGESRDQLDAQIEAATGVFSCDCRGVGSDWQEEELQAVASALFGTADIVAKPQGLSADFAAMMRTSMAKSIPDLTLRVWIPTGAEVLSIKQVAPAIEQLTDRRIESGPRTGDYPLGPWGAEDREYHLQIRVEPAAPGREKLTARVHILAEDQVLGEGLVKAKWTTDLALSARISKRVAHYTGQAELAQVIQEGLAARKDGDDAAATAKLQRAVELAKDSGHDATAKLLRAVVDVDERTGTVRLRDKVDPAEVMALGLRSTKTARVRKEQ</sequence>
<dbReference type="SMART" id="SM00327">
    <property type="entry name" value="VWA"/>
    <property type="match status" value="1"/>
</dbReference>
<dbReference type="EMBL" id="JABELX010000009">
    <property type="protein sequence ID" value="NNH73171.1"/>
    <property type="molecule type" value="Genomic_DNA"/>
</dbReference>
<dbReference type="InterPro" id="IPR036465">
    <property type="entry name" value="vWFA_dom_sf"/>
</dbReference>
<dbReference type="Pfam" id="PF18571">
    <property type="entry name" value="VWA_3_C"/>
    <property type="match status" value="1"/>
</dbReference>
<proteinExistence type="predicted"/>
<dbReference type="InterPro" id="IPR041176">
    <property type="entry name" value="VWA_3_C"/>
</dbReference>
<comment type="caution">
    <text evidence="2">The sequence shown here is derived from an EMBL/GenBank/DDBJ whole genome shotgun (WGS) entry which is preliminary data.</text>
</comment>
<keyword evidence="3" id="KW-1185">Reference proteome</keyword>
<evidence type="ECO:0000313" key="2">
    <source>
        <dbReference type="EMBL" id="NNH73171.1"/>
    </source>
</evidence>
<dbReference type="Gene3D" id="3.40.50.410">
    <property type="entry name" value="von Willebrand factor, type A domain"/>
    <property type="match status" value="1"/>
</dbReference>
<organism evidence="2 3">
    <name type="scientific">Nocardia uniformis</name>
    <dbReference type="NCBI Taxonomy" id="53432"/>
    <lineage>
        <taxon>Bacteria</taxon>
        <taxon>Bacillati</taxon>
        <taxon>Actinomycetota</taxon>
        <taxon>Actinomycetes</taxon>
        <taxon>Mycobacteriales</taxon>
        <taxon>Nocardiaceae</taxon>
        <taxon>Nocardia</taxon>
    </lineage>
</organism>
<dbReference type="Pfam" id="PF13768">
    <property type="entry name" value="VWA_3"/>
    <property type="match status" value="1"/>
</dbReference>
<evidence type="ECO:0000313" key="3">
    <source>
        <dbReference type="Proteomes" id="UP000586827"/>
    </source>
</evidence>
<protein>
    <submittedName>
        <fullName evidence="2">VWA domain-containing protein</fullName>
    </submittedName>
</protein>
<name>A0A849CHM3_9NOCA</name>
<gene>
    <name evidence="2" type="ORF">HLB23_25500</name>
</gene>
<dbReference type="AlphaFoldDB" id="A0A849CHM3"/>
<reference evidence="2 3" key="1">
    <citation type="submission" date="2020-05" db="EMBL/GenBank/DDBJ databases">
        <title>MicrobeNet Type strains.</title>
        <authorList>
            <person name="Nicholson A.C."/>
        </authorList>
    </citation>
    <scope>NUCLEOTIDE SEQUENCE [LARGE SCALE GENOMIC DNA]</scope>
    <source>
        <strain evidence="2 3">JCM 3224</strain>
    </source>
</reference>
<dbReference type="RefSeq" id="WP_067527835.1">
    <property type="nucleotide sequence ID" value="NZ_JABELX010000009.1"/>
</dbReference>
<dbReference type="PANTHER" id="PTHR45737:SF6">
    <property type="entry name" value="VON WILLEBRAND FACTOR A DOMAIN-CONTAINING PROTEIN 5A"/>
    <property type="match status" value="1"/>
</dbReference>
<dbReference type="PANTHER" id="PTHR45737">
    <property type="entry name" value="VON WILLEBRAND FACTOR A DOMAIN-CONTAINING PROTEIN 5A"/>
    <property type="match status" value="1"/>
</dbReference>
<dbReference type="Gene3D" id="1.20.120.1690">
    <property type="match status" value="1"/>
</dbReference>
<dbReference type="Gene3D" id="2.60.40.3670">
    <property type="match status" value="1"/>
</dbReference>